<evidence type="ECO:0000313" key="8">
    <source>
        <dbReference type="Proteomes" id="UP000479293"/>
    </source>
</evidence>
<keyword evidence="3 5" id="KW-1133">Transmembrane helix</keyword>
<evidence type="ECO:0000313" key="7">
    <source>
        <dbReference type="EMBL" id="MPR34629.1"/>
    </source>
</evidence>
<dbReference type="Gene3D" id="3.40.50.410">
    <property type="entry name" value="von Willebrand factor, type A domain"/>
    <property type="match status" value="1"/>
</dbReference>
<protein>
    <submittedName>
        <fullName evidence="7">VWA domain-containing protein</fullName>
    </submittedName>
</protein>
<proteinExistence type="predicted"/>
<dbReference type="Pfam" id="PF00092">
    <property type="entry name" value="VWA"/>
    <property type="match status" value="1"/>
</dbReference>
<evidence type="ECO:0000256" key="3">
    <source>
        <dbReference type="ARBA" id="ARBA00022989"/>
    </source>
</evidence>
<dbReference type="Proteomes" id="UP000479293">
    <property type="component" value="Unassembled WGS sequence"/>
</dbReference>
<dbReference type="InterPro" id="IPR050768">
    <property type="entry name" value="UPF0353/GerABKA_families"/>
</dbReference>
<dbReference type="SUPFAM" id="SSF53300">
    <property type="entry name" value="vWA-like"/>
    <property type="match status" value="1"/>
</dbReference>
<dbReference type="PANTHER" id="PTHR22550:SF5">
    <property type="entry name" value="LEUCINE ZIPPER PROTEIN 4"/>
    <property type="match status" value="1"/>
</dbReference>
<dbReference type="PROSITE" id="PS50234">
    <property type="entry name" value="VWFA"/>
    <property type="match status" value="1"/>
</dbReference>
<keyword evidence="4 5" id="KW-0472">Membrane</keyword>
<keyword evidence="2 5" id="KW-0812">Transmembrane</keyword>
<evidence type="ECO:0000259" key="6">
    <source>
        <dbReference type="PROSITE" id="PS50234"/>
    </source>
</evidence>
<evidence type="ECO:0000256" key="4">
    <source>
        <dbReference type="ARBA" id="ARBA00023136"/>
    </source>
</evidence>
<feature type="transmembrane region" description="Helical" evidence="5">
    <location>
        <begin position="20"/>
        <end position="38"/>
    </location>
</feature>
<organism evidence="7 8">
    <name type="scientific">Salmonirosea aquatica</name>
    <dbReference type="NCBI Taxonomy" id="2654236"/>
    <lineage>
        <taxon>Bacteria</taxon>
        <taxon>Pseudomonadati</taxon>
        <taxon>Bacteroidota</taxon>
        <taxon>Cytophagia</taxon>
        <taxon>Cytophagales</taxon>
        <taxon>Spirosomataceae</taxon>
        <taxon>Salmonirosea</taxon>
    </lineage>
</organism>
<dbReference type="InterPro" id="IPR002035">
    <property type="entry name" value="VWF_A"/>
</dbReference>
<feature type="transmembrane region" description="Helical" evidence="5">
    <location>
        <begin position="314"/>
        <end position="332"/>
    </location>
</feature>
<reference evidence="7 8" key="1">
    <citation type="submission" date="2019-10" db="EMBL/GenBank/DDBJ databases">
        <title>Draft Genome Sequence of Cytophagaceae sp. SJW1-29.</title>
        <authorList>
            <person name="Choi A."/>
        </authorList>
    </citation>
    <scope>NUCLEOTIDE SEQUENCE [LARGE SCALE GENOMIC DNA]</scope>
    <source>
        <strain evidence="7 8">SJW1-29</strain>
    </source>
</reference>
<dbReference type="AlphaFoldDB" id="A0A7C9FQC5"/>
<keyword evidence="1" id="KW-1003">Cell membrane</keyword>
<dbReference type="CDD" id="cd01467">
    <property type="entry name" value="vWA_BatA_type"/>
    <property type="match status" value="1"/>
</dbReference>
<accession>A0A7C9FQC5</accession>
<dbReference type="EMBL" id="WHLY01000002">
    <property type="protein sequence ID" value="MPR34629.1"/>
    <property type="molecule type" value="Genomic_DNA"/>
</dbReference>
<evidence type="ECO:0000256" key="5">
    <source>
        <dbReference type="SAM" id="Phobius"/>
    </source>
</evidence>
<evidence type="ECO:0000256" key="1">
    <source>
        <dbReference type="ARBA" id="ARBA00022475"/>
    </source>
</evidence>
<feature type="domain" description="VWFA" evidence="6">
    <location>
        <begin position="104"/>
        <end position="291"/>
    </location>
</feature>
<dbReference type="PANTHER" id="PTHR22550">
    <property type="entry name" value="SPORE GERMINATION PROTEIN"/>
    <property type="match status" value="1"/>
</dbReference>
<dbReference type="SMART" id="SM00327">
    <property type="entry name" value="VWA"/>
    <property type="match status" value="1"/>
</dbReference>
<sequence length="339" mass="37974">MDEWFSLHWFGWDALRAFQWAHPSFLYAIPAILIAFWLRNAFHRKARQFLVIPYEATKIGSGWPTRLRYVQPVCAGLALMCILMALARPQIVNARTDRFSEGIDIMLLLDVSDSMLERDLAPDRLTAAKRVARNFIRGRLQDRIGIIIFAGEAYSLCPLTTDYNLLYGFLNDIRPDMIRTAGTAIGSALAVGVNRMRDSKSQSKVAILISDGDNTSGNLDPITAARLAKAFGVRIYTIAVGSTRPQVKKDTLNVAAAQVDESELQNIAAAADGKYFRAGDNNTLGNVFGQINTLEKVKFRNVTSREVKDYYRVYLYWAITLLLMALATKSTFMSNILED</sequence>
<comment type="caution">
    <text evidence="7">The sequence shown here is derived from an EMBL/GenBank/DDBJ whole genome shotgun (WGS) entry which is preliminary data.</text>
</comment>
<name>A0A7C9FQC5_9BACT</name>
<dbReference type="InterPro" id="IPR036465">
    <property type="entry name" value="vWFA_dom_sf"/>
</dbReference>
<dbReference type="RefSeq" id="WP_152761016.1">
    <property type="nucleotide sequence ID" value="NZ_WHLY01000002.1"/>
</dbReference>
<evidence type="ECO:0000256" key="2">
    <source>
        <dbReference type="ARBA" id="ARBA00022692"/>
    </source>
</evidence>
<dbReference type="InterPro" id="IPR033881">
    <property type="entry name" value="vWA_BatA_type"/>
</dbReference>
<gene>
    <name evidence="7" type="ORF">GBK04_15005</name>
</gene>
<keyword evidence="8" id="KW-1185">Reference proteome</keyword>